<dbReference type="RefSeq" id="WP_229207914.1">
    <property type="nucleotide sequence ID" value="NZ_BMLI01000001.1"/>
</dbReference>
<name>A0ABQ2HZF1_9BACT</name>
<reference evidence="2" key="1">
    <citation type="journal article" date="2019" name="Int. J. Syst. Evol. Microbiol.">
        <title>The Global Catalogue of Microorganisms (GCM) 10K type strain sequencing project: providing services to taxonomists for standard genome sequencing and annotation.</title>
        <authorList>
            <consortium name="The Broad Institute Genomics Platform"/>
            <consortium name="The Broad Institute Genome Sequencing Center for Infectious Disease"/>
            <person name="Wu L."/>
            <person name="Ma J."/>
        </authorList>
    </citation>
    <scope>NUCLEOTIDE SEQUENCE [LARGE SCALE GENOMIC DNA]</scope>
    <source>
        <strain evidence="2">CGMCC 1.6375</strain>
    </source>
</reference>
<evidence type="ECO:0008006" key="3">
    <source>
        <dbReference type="Google" id="ProtNLM"/>
    </source>
</evidence>
<accession>A0ABQ2HZF1</accession>
<gene>
    <name evidence="1" type="ORF">GCM10010967_30870</name>
</gene>
<dbReference type="Proteomes" id="UP000632339">
    <property type="component" value="Unassembled WGS sequence"/>
</dbReference>
<proteinExistence type="predicted"/>
<keyword evidence="2" id="KW-1185">Reference proteome</keyword>
<evidence type="ECO:0000313" key="1">
    <source>
        <dbReference type="EMBL" id="GGM95278.1"/>
    </source>
</evidence>
<organism evidence="1 2">
    <name type="scientific">Dyadobacter beijingensis</name>
    <dbReference type="NCBI Taxonomy" id="365489"/>
    <lineage>
        <taxon>Bacteria</taxon>
        <taxon>Pseudomonadati</taxon>
        <taxon>Bacteroidota</taxon>
        <taxon>Cytophagia</taxon>
        <taxon>Cytophagales</taxon>
        <taxon>Spirosomataceae</taxon>
        <taxon>Dyadobacter</taxon>
    </lineage>
</organism>
<protein>
    <recommendedName>
        <fullName evidence="3">Carboxypeptidase regulatory-like domain-containing protein</fullName>
    </recommendedName>
</protein>
<comment type="caution">
    <text evidence="1">The sequence shown here is derived from an EMBL/GenBank/DDBJ whole genome shotgun (WGS) entry which is preliminary data.</text>
</comment>
<sequence length="929" mass="104948">MNNPPVPLYRLSFILLLMIGLNGYGQSPITVSVANAPGVGTPGVGTPGVGTPGVGTPDTIVPGGHITLFFDIKSSSFLPDSLREDIQLPEKWRLLSQRKPARTHSDKSIRYFYVIATPAACMSGDYLVTFRVNTAGQQLTAQVPVSIRQVRKMELFVTTQPEFTREGDTLRLTYLIRNSGNHPETFRLKSDHGTVENTPDTLTLEPGAGMNVTVAQVIPFTDNNAWQAASNLSVLMTGGEEPVYSVTSIPVFSSKIRKIDRYFRFPVEVGGAYLSYRYGGRQVTAYQYQATGKGFVDQKDRHYIDFTLRGPNQFVFPAVGTYDQYSLDYAYKKRLFISAGDYVLQLNNLMEFGRFGRGLRVEQQFSKLAYTVFYQKARFFMNQKDSYGGKLMFKFSEAANIGVHYASKDVVFHNRRFWSHMAGLASQVHTKEFNLETEISAGQAAGKTDMGAFLRLQLTKKWISVTSNVIYAGKHFYGFYNNSRLFNNNIGFNITRKLTIGASNNFSDVNPSLDANLYSVSPKDRSYMAYASYQPDQRNRFFLFYSTGERKDRQEPASFHYSENFSNISYNLTAKKFTLFYQGRYGYSKNHLAPDNDGRNESFSNLAQPAVRLFPWFWLGGYFEHQHTSKFSNAGIVENLFFYGGNARLNVKRNLYASLMYRNNYAPDELYVRRSFLDASVVLDLKRHVFSFSGGRSYIPNISNTEQNTLFFQVKYALRLNVPLGRKKNIGTVRGRLTGFGYRKQGNLIQLGSHKFMTDSTGMFSFEGVAPDRYYLSITQNESGAEGVVPLTKMPMLLDVRPDSAQTIEIPLTRTGGVTGRIEFLKGKQNGIASALSERPVVLVKLNGEGGSYITELNDKGEFSFREVRPGNWEISVFIPGSQDRFVVEDASRQLTLETDKTLDLTFKVRPNEKRIHFSERSFEVSVKK</sequence>
<dbReference type="EMBL" id="BMLI01000001">
    <property type="protein sequence ID" value="GGM95278.1"/>
    <property type="molecule type" value="Genomic_DNA"/>
</dbReference>
<evidence type="ECO:0000313" key="2">
    <source>
        <dbReference type="Proteomes" id="UP000632339"/>
    </source>
</evidence>